<evidence type="ECO:0000313" key="1">
    <source>
        <dbReference type="EMBL" id="PNQ92372.1"/>
    </source>
</evidence>
<proteinExistence type="predicted"/>
<dbReference type="Gene3D" id="3.40.50.300">
    <property type="entry name" value="P-loop containing nucleotide triphosphate hydrolases"/>
    <property type="match status" value="1"/>
</dbReference>
<dbReference type="RefSeq" id="WP_103032714.1">
    <property type="nucleotide sequence ID" value="NZ_POWE01000073.1"/>
</dbReference>
<dbReference type="CDD" id="cd01125">
    <property type="entry name" value="RepA_RSF1010_like"/>
    <property type="match status" value="1"/>
</dbReference>
<keyword evidence="2" id="KW-1185">Reference proteome</keyword>
<reference evidence="1 2" key="1">
    <citation type="submission" date="2018-01" db="EMBL/GenBank/DDBJ databases">
        <title>Draft Genome Sequence of Pseudomonas gingeri NCPPB 3146 (LMG 5327), a White Line Reaction Producer.</title>
        <authorList>
            <person name="Rokni-Zadeh H."/>
            <person name="Bahrami T."/>
            <person name="Zarvandi S."/>
            <person name="Changi-Ashtiani M."/>
            <person name="De Mot R."/>
        </authorList>
    </citation>
    <scope>NUCLEOTIDE SEQUENCE [LARGE SCALE GENOMIC DNA]</scope>
    <source>
        <strain evidence="2">NCPPB 3146 \ LMG 5327</strain>
    </source>
</reference>
<dbReference type="Proteomes" id="UP000236232">
    <property type="component" value="Unassembled WGS sequence"/>
</dbReference>
<accession>A0ABX4Y5T5</accession>
<name>A0ABX4Y5T5_9PSED</name>
<evidence type="ECO:0000313" key="2">
    <source>
        <dbReference type="Proteomes" id="UP000236232"/>
    </source>
</evidence>
<dbReference type="InterPro" id="IPR027417">
    <property type="entry name" value="P-loop_NTPase"/>
</dbReference>
<organism evidence="1 2">
    <name type="scientific">Pseudomonas gingeri NCPPB 3146 = LMG 5327</name>
    <dbReference type="NCBI Taxonomy" id="707248"/>
    <lineage>
        <taxon>Bacteria</taxon>
        <taxon>Pseudomonadati</taxon>
        <taxon>Pseudomonadota</taxon>
        <taxon>Gammaproteobacteria</taxon>
        <taxon>Pseudomonadales</taxon>
        <taxon>Pseudomonadaceae</taxon>
        <taxon>Pseudomonas</taxon>
    </lineage>
</organism>
<dbReference type="EMBL" id="POWE01000073">
    <property type="protein sequence ID" value="PNQ92372.1"/>
    <property type="molecule type" value="Genomic_DNA"/>
</dbReference>
<dbReference type="InterPro" id="IPR038724">
    <property type="entry name" value="RepA"/>
</dbReference>
<sequence length="386" mass="41970">MNKPDQVLPLDLYAAEWRGAEVSSSASFQFVAASDMPVNPIVWLVQDYLEQSALAVLFGPPGKGKSFLALDLACCVATGKSFHGLEVQQGAVFYIAGEGLQGLARRVRAWSLHNAKSLDKVPLYISKGPAELDHSTQAARVAETIQLLVKACGQIPALIIIDTFARNFGGDENSAADVGHFVREVDWHLRRNWNASVLILHHSGKDGERGARGSSALKGAVDVEYELSRNAKEGLITLTARKMKDAEEPPPLAFELVSIDIQDDVGGQLTSAVLQRAEPGRPSDSPEYGMGKNQQTLLLILRRMHEEVAERLARQGRADHEVLVLHEDWKLECQAADIARKRFKEACDALVNRGALRVDLPHVFLSMESVRNGGSPLGGASVSDGL</sequence>
<evidence type="ECO:0008006" key="3">
    <source>
        <dbReference type="Google" id="ProtNLM"/>
    </source>
</evidence>
<gene>
    <name evidence="1" type="ORF">CCU68_11570</name>
</gene>
<dbReference type="Pfam" id="PF13481">
    <property type="entry name" value="AAA_25"/>
    <property type="match status" value="1"/>
</dbReference>
<protein>
    <recommendedName>
        <fullName evidence="3">AAA family ATPase</fullName>
    </recommendedName>
</protein>
<comment type="caution">
    <text evidence="1">The sequence shown here is derived from an EMBL/GenBank/DDBJ whole genome shotgun (WGS) entry which is preliminary data.</text>
</comment>
<dbReference type="SUPFAM" id="SSF52540">
    <property type="entry name" value="P-loop containing nucleoside triphosphate hydrolases"/>
    <property type="match status" value="1"/>
</dbReference>